<evidence type="ECO:0000313" key="3">
    <source>
        <dbReference type="Proteomes" id="UP000694391"/>
    </source>
</evidence>
<organism evidence="2 3">
    <name type="scientific">Canis lupus dingo</name>
    <name type="common">dingo</name>
    <dbReference type="NCBI Taxonomy" id="286419"/>
    <lineage>
        <taxon>Eukaryota</taxon>
        <taxon>Metazoa</taxon>
        <taxon>Chordata</taxon>
        <taxon>Craniata</taxon>
        <taxon>Vertebrata</taxon>
        <taxon>Euteleostomi</taxon>
        <taxon>Mammalia</taxon>
        <taxon>Eutheria</taxon>
        <taxon>Laurasiatheria</taxon>
        <taxon>Carnivora</taxon>
        <taxon>Caniformia</taxon>
        <taxon>Canidae</taxon>
        <taxon>Canis</taxon>
    </lineage>
</organism>
<name>A0A8C0LE19_CANLU</name>
<keyword evidence="3" id="KW-1185">Reference proteome</keyword>
<protein>
    <submittedName>
        <fullName evidence="2">Uncharacterized protein</fullName>
    </submittedName>
</protein>
<proteinExistence type="predicted"/>
<dbReference type="GeneTree" id="ENSGT00990000212294"/>
<dbReference type="Proteomes" id="UP000694391">
    <property type="component" value="Unplaced"/>
</dbReference>
<accession>A0A8C0LE19</accession>
<feature type="region of interest" description="Disordered" evidence="1">
    <location>
        <begin position="1"/>
        <end position="38"/>
    </location>
</feature>
<reference evidence="2" key="1">
    <citation type="submission" date="2025-08" db="UniProtKB">
        <authorList>
            <consortium name="Ensembl"/>
        </authorList>
    </citation>
    <scope>IDENTIFICATION</scope>
</reference>
<sequence>MTYSNLLRANVDGLKKTDEKSKSKRSKAAQSVSPSPSCFAPWNAYVMTRPLS</sequence>
<dbReference type="Ensembl" id="ENSCAFT00020032992.1">
    <property type="protein sequence ID" value="ENSCAFP00020028594.1"/>
    <property type="gene ID" value="ENSCAFG00020022402.1"/>
</dbReference>
<evidence type="ECO:0000256" key="1">
    <source>
        <dbReference type="SAM" id="MobiDB-lite"/>
    </source>
</evidence>
<dbReference type="AlphaFoldDB" id="A0A8C0LE19"/>
<reference evidence="2" key="2">
    <citation type="submission" date="2025-09" db="UniProtKB">
        <authorList>
            <consortium name="Ensembl"/>
        </authorList>
    </citation>
    <scope>IDENTIFICATION</scope>
</reference>
<evidence type="ECO:0000313" key="2">
    <source>
        <dbReference type="Ensembl" id="ENSCAFP00020028594.1"/>
    </source>
</evidence>